<feature type="non-terminal residue" evidence="3">
    <location>
        <position position="1"/>
    </location>
</feature>
<name>A0A371GCW3_MUCPR</name>
<dbReference type="Pfam" id="PF03732">
    <property type="entry name" value="Retrotrans_gag"/>
    <property type="match status" value="1"/>
</dbReference>
<gene>
    <name evidence="3" type="ORF">CR513_30020</name>
</gene>
<protein>
    <recommendedName>
        <fullName evidence="2">Retrotransposon gag domain-containing protein</fullName>
    </recommendedName>
</protein>
<evidence type="ECO:0000313" key="3">
    <source>
        <dbReference type="EMBL" id="RDX88398.1"/>
    </source>
</evidence>
<reference evidence="3" key="1">
    <citation type="submission" date="2018-05" db="EMBL/GenBank/DDBJ databases">
        <title>Draft genome of Mucuna pruriens seed.</title>
        <authorList>
            <person name="Nnadi N.E."/>
            <person name="Vos R."/>
            <person name="Hasami M.H."/>
            <person name="Devisetty U.K."/>
            <person name="Aguiy J.C."/>
        </authorList>
    </citation>
    <scope>NUCLEOTIDE SEQUENCE [LARGE SCALE GENOMIC DNA]</scope>
    <source>
        <strain evidence="3">JCA_2017</strain>
    </source>
</reference>
<proteinExistence type="predicted"/>
<evidence type="ECO:0000259" key="2">
    <source>
        <dbReference type="Pfam" id="PF03732"/>
    </source>
</evidence>
<feature type="region of interest" description="Disordered" evidence="1">
    <location>
        <begin position="1"/>
        <end position="21"/>
    </location>
</feature>
<dbReference type="OrthoDB" id="1426925at2759"/>
<organism evidence="3 4">
    <name type="scientific">Mucuna pruriens</name>
    <name type="common">Velvet bean</name>
    <name type="synonym">Dolichos pruriens</name>
    <dbReference type="NCBI Taxonomy" id="157652"/>
    <lineage>
        <taxon>Eukaryota</taxon>
        <taxon>Viridiplantae</taxon>
        <taxon>Streptophyta</taxon>
        <taxon>Embryophyta</taxon>
        <taxon>Tracheophyta</taxon>
        <taxon>Spermatophyta</taxon>
        <taxon>Magnoliopsida</taxon>
        <taxon>eudicotyledons</taxon>
        <taxon>Gunneridae</taxon>
        <taxon>Pentapetalae</taxon>
        <taxon>rosids</taxon>
        <taxon>fabids</taxon>
        <taxon>Fabales</taxon>
        <taxon>Fabaceae</taxon>
        <taxon>Papilionoideae</taxon>
        <taxon>50 kb inversion clade</taxon>
        <taxon>NPAAA clade</taxon>
        <taxon>indigoferoid/millettioid clade</taxon>
        <taxon>Phaseoleae</taxon>
        <taxon>Mucuna</taxon>
    </lineage>
</organism>
<evidence type="ECO:0000313" key="4">
    <source>
        <dbReference type="Proteomes" id="UP000257109"/>
    </source>
</evidence>
<comment type="caution">
    <text evidence="3">The sequence shown here is derived from an EMBL/GenBank/DDBJ whole genome shotgun (WGS) entry which is preliminary data.</text>
</comment>
<dbReference type="AlphaFoldDB" id="A0A371GCW3"/>
<dbReference type="EMBL" id="QJKJ01005950">
    <property type="protein sequence ID" value="RDX88398.1"/>
    <property type="molecule type" value="Genomic_DNA"/>
</dbReference>
<dbReference type="InterPro" id="IPR005162">
    <property type="entry name" value="Retrotrans_gag_dom"/>
</dbReference>
<dbReference type="Proteomes" id="UP000257109">
    <property type="component" value="Unassembled WGS sequence"/>
</dbReference>
<accession>A0A371GCW3</accession>
<feature type="domain" description="Retrotransposon gag" evidence="2">
    <location>
        <begin position="67"/>
        <end position="119"/>
    </location>
</feature>
<keyword evidence="4" id="KW-1185">Reference proteome</keyword>
<sequence>MKSYELNPGTTSQEEQPLVTKPKPMMRRIILHHDHNKKPLAKERLICVIKWKKITWEDLDGGDIHSVIPKSFKGVALSWYTRLPPNFVDSFETLVEKFKDQYATSQPHHLTSVALVNLR</sequence>
<evidence type="ECO:0000256" key="1">
    <source>
        <dbReference type="SAM" id="MobiDB-lite"/>
    </source>
</evidence>